<proteinExistence type="predicted"/>
<feature type="transmembrane region" description="Helical" evidence="1">
    <location>
        <begin position="24"/>
        <end position="44"/>
    </location>
</feature>
<keyword evidence="3" id="KW-1185">Reference proteome</keyword>
<organism evidence="2 3">
    <name type="scientific">Cetraspora pellucida</name>
    <dbReference type="NCBI Taxonomy" id="1433469"/>
    <lineage>
        <taxon>Eukaryota</taxon>
        <taxon>Fungi</taxon>
        <taxon>Fungi incertae sedis</taxon>
        <taxon>Mucoromycota</taxon>
        <taxon>Glomeromycotina</taxon>
        <taxon>Glomeromycetes</taxon>
        <taxon>Diversisporales</taxon>
        <taxon>Gigasporaceae</taxon>
        <taxon>Cetraspora</taxon>
    </lineage>
</organism>
<evidence type="ECO:0000256" key="1">
    <source>
        <dbReference type="SAM" id="Phobius"/>
    </source>
</evidence>
<reference evidence="2" key="1">
    <citation type="submission" date="2021-06" db="EMBL/GenBank/DDBJ databases">
        <authorList>
            <person name="Kallberg Y."/>
            <person name="Tangrot J."/>
            <person name="Rosling A."/>
        </authorList>
    </citation>
    <scope>NUCLEOTIDE SEQUENCE</scope>
    <source>
        <strain evidence="2">FL966</strain>
    </source>
</reference>
<feature type="non-terminal residue" evidence="2">
    <location>
        <position position="1"/>
    </location>
</feature>
<sequence length="68" mass="7922">GDFSIEEISTKTVQICTTENKNNYFIVVLICFANGQKLSFMIIFKSQKWPKTKPSSYPYIIVSFYKKD</sequence>
<gene>
    <name evidence="2" type="ORF">CPELLU_LOCUS16885</name>
</gene>
<dbReference type="Proteomes" id="UP000789759">
    <property type="component" value="Unassembled WGS sequence"/>
</dbReference>
<dbReference type="EMBL" id="CAJVQA010026457">
    <property type="protein sequence ID" value="CAG8789132.1"/>
    <property type="molecule type" value="Genomic_DNA"/>
</dbReference>
<keyword evidence="1" id="KW-1133">Transmembrane helix</keyword>
<evidence type="ECO:0000313" key="3">
    <source>
        <dbReference type="Proteomes" id="UP000789759"/>
    </source>
</evidence>
<dbReference type="AlphaFoldDB" id="A0A9N9JNM7"/>
<name>A0A9N9JNM7_9GLOM</name>
<protein>
    <submittedName>
        <fullName evidence="2">6385_t:CDS:1</fullName>
    </submittedName>
</protein>
<accession>A0A9N9JNM7</accession>
<comment type="caution">
    <text evidence="2">The sequence shown here is derived from an EMBL/GenBank/DDBJ whole genome shotgun (WGS) entry which is preliminary data.</text>
</comment>
<evidence type="ECO:0000313" key="2">
    <source>
        <dbReference type="EMBL" id="CAG8789132.1"/>
    </source>
</evidence>
<keyword evidence="1" id="KW-0472">Membrane</keyword>
<keyword evidence="1" id="KW-0812">Transmembrane</keyword>